<accession>A0ACC1QFJ6</accession>
<keyword evidence="2" id="KW-1185">Reference proteome</keyword>
<evidence type="ECO:0000313" key="1">
    <source>
        <dbReference type="EMBL" id="KAJ3474807.1"/>
    </source>
</evidence>
<dbReference type="Proteomes" id="UP001148737">
    <property type="component" value="Unassembled WGS sequence"/>
</dbReference>
<protein>
    <submittedName>
        <fullName evidence="1">Uncharacterized protein</fullName>
    </submittedName>
</protein>
<reference evidence="1" key="1">
    <citation type="submission" date="2022-07" db="EMBL/GenBank/DDBJ databases">
        <title>Genome Sequence of Lecanicillium saksenae.</title>
        <authorList>
            <person name="Buettner E."/>
        </authorList>
    </citation>
    <scope>NUCLEOTIDE SEQUENCE</scope>
    <source>
        <strain evidence="1">VT-O1</strain>
    </source>
</reference>
<comment type="caution">
    <text evidence="1">The sequence shown here is derived from an EMBL/GenBank/DDBJ whole genome shotgun (WGS) entry which is preliminary data.</text>
</comment>
<evidence type="ECO:0000313" key="2">
    <source>
        <dbReference type="Proteomes" id="UP001148737"/>
    </source>
</evidence>
<sequence length="81" mass="9188">MTSRGFGEKEFERVAKYIDEAIKICKDTQAALPKEANKLKDFKAKVTSGEVARINELRKEIAEWSCTFPLPVEGWRLEAGI</sequence>
<organism evidence="1 2">
    <name type="scientific">Lecanicillium saksenae</name>
    <dbReference type="NCBI Taxonomy" id="468837"/>
    <lineage>
        <taxon>Eukaryota</taxon>
        <taxon>Fungi</taxon>
        <taxon>Dikarya</taxon>
        <taxon>Ascomycota</taxon>
        <taxon>Pezizomycotina</taxon>
        <taxon>Sordariomycetes</taxon>
        <taxon>Hypocreomycetidae</taxon>
        <taxon>Hypocreales</taxon>
        <taxon>Cordycipitaceae</taxon>
        <taxon>Lecanicillium</taxon>
    </lineage>
</organism>
<name>A0ACC1QFJ6_9HYPO</name>
<dbReference type="EMBL" id="JANAKD010002096">
    <property type="protein sequence ID" value="KAJ3474807.1"/>
    <property type="molecule type" value="Genomic_DNA"/>
</dbReference>
<gene>
    <name evidence="1" type="ORF">NLG97_g9685</name>
</gene>
<proteinExistence type="predicted"/>